<feature type="compositionally biased region" description="Low complexity" evidence="1">
    <location>
        <begin position="87"/>
        <end position="102"/>
    </location>
</feature>
<dbReference type="AlphaFoldDB" id="A0A1E7K0T8"/>
<feature type="chain" id="PRO_5038937934" evidence="2">
    <location>
        <begin position="24"/>
        <end position="126"/>
    </location>
</feature>
<gene>
    <name evidence="3" type="ORF">AN217_06300</name>
</gene>
<keyword evidence="2" id="KW-0732">Signal</keyword>
<dbReference type="EMBL" id="LJGV01000022">
    <property type="protein sequence ID" value="OEU97544.1"/>
    <property type="molecule type" value="Genomic_DNA"/>
</dbReference>
<organism evidence="3 4">
    <name type="scientific">Streptomyces qinglanensis</name>
    <dbReference type="NCBI Taxonomy" id="943816"/>
    <lineage>
        <taxon>Bacteria</taxon>
        <taxon>Bacillati</taxon>
        <taxon>Actinomycetota</taxon>
        <taxon>Actinomycetes</taxon>
        <taxon>Kitasatosporales</taxon>
        <taxon>Streptomycetaceae</taxon>
        <taxon>Streptomyces</taxon>
    </lineage>
</organism>
<comment type="caution">
    <text evidence="3">The sequence shown here is derived from an EMBL/GenBank/DDBJ whole genome shotgun (WGS) entry which is preliminary data.</text>
</comment>
<dbReference type="Proteomes" id="UP000175829">
    <property type="component" value="Unassembled WGS sequence"/>
</dbReference>
<accession>A0A1E7K0T8</accession>
<evidence type="ECO:0000313" key="4">
    <source>
        <dbReference type="Proteomes" id="UP000175829"/>
    </source>
</evidence>
<feature type="region of interest" description="Disordered" evidence="1">
    <location>
        <begin position="36"/>
        <end position="126"/>
    </location>
</feature>
<proteinExistence type="predicted"/>
<feature type="signal peptide" evidence="2">
    <location>
        <begin position="1"/>
        <end position="23"/>
    </location>
</feature>
<evidence type="ECO:0000256" key="2">
    <source>
        <dbReference type="SAM" id="SignalP"/>
    </source>
</evidence>
<evidence type="ECO:0000313" key="3">
    <source>
        <dbReference type="EMBL" id="OEU97544.1"/>
    </source>
</evidence>
<protein>
    <submittedName>
        <fullName evidence="3">Uncharacterized protein</fullName>
    </submittedName>
</protein>
<reference evidence="3 4" key="1">
    <citation type="journal article" date="2016" name="Front. Microbiol.">
        <title>Comparative Genomics Analysis of Streptomyces Species Reveals Their Adaptation to the Marine Environment and Their Diversity at the Genomic Level.</title>
        <authorList>
            <person name="Tian X."/>
            <person name="Zhang Z."/>
            <person name="Yang T."/>
            <person name="Chen M."/>
            <person name="Li J."/>
            <person name="Chen F."/>
            <person name="Yang J."/>
            <person name="Li W."/>
            <person name="Zhang B."/>
            <person name="Zhang Z."/>
            <person name="Wu J."/>
            <person name="Zhang C."/>
            <person name="Long L."/>
            <person name="Xiao J."/>
        </authorList>
    </citation>
    <scope>NUCLEOTIDE SEQUENCE [LARGE SCALE GENOMIC DNA]</scope>
    <source>
        <strain evidence="3 4">SCSIO M10379</strain>
    </source>
</reference>
<sequence>MRAAVLFAVVLLGVLHALGCAHGAQSATGARVDSFSATAGASPQGRTGAPALRSADEHRHGSAECSGVDEPGVVSQGSPVPGPQDEPATAPGAAVPVAGPATRRADRPRAGPRGERLRAMLGVRRT</sequence>
<name>A0A1E7K0T8_9ACTN</name>
<feature type="compositionally biased region" description="Polar residues" evidence="1">
    <location>
        <begin position="36"/>
        <end position="45"/>
    </location>
</feature>
<feature type="compositionally biased region" description="Basic and acidic residues" evidence="1">
    <location>
        <begin position="103"/>
        <end position="118"/>
    </location>
</feature>
<evidence type="ECO:0000256" key="1">
    <source>
        <dbReference type="SAM" id="MobiDB-lite"/>
    </source>
</evidence>
<dbReference type="PATRIC" id="fig|943816.4.peg.621"/>